<dbReference type="EMBL" id="JAJMLW010000004">
    <property type="protein sequence ID" value="MCI2242734.1"/>
    <property type="molecule type" value="Genomic_DNA"/>
</dbReference>
<comment type="similarity">
    <text evidence="1">Belongs to the LytR/CpsA/Psr (LCP) family.</text>
</comment>
<dbReference type="Gene3D" id="3.40.630.190">
    <property type="entry name" value="LCP protein"/>
    <property type="match status" value="1"/>
</dbReference>
<evidence type="ECO:0000313" key="6">
    <source>
        <dbReference type="Proteomes" id="UP001430755"/>
    </source>
</evidence>
<dbReference type="NCBIfam" id="TIGR00350">
    <property type="entry name" value="lytR_cpsA_psr"/>
    <property type="match status" value="1"/>
</dbReference>
<proteinExistence type="inferred from homology"/>
<keyword evidence="3" id="KW-1133">Transmembrane helix</keyword>
<protein>
    <submittedName>
        <fullName evidence="5">LCP family protein</fullName>
    </submittedName>
</protein>
<evidence type="ECO:0000256" key="1">
    <source>
        <dbReference type="ARBA" id="ARBA00006068"/>
    </source>
</evidence>
<dbReference type="RefSeq" id="WP_242166243.1">
    <property type="nucleotide sequence ID" value="NZ_JAJMLW010000004.1"/>
</dbReference>
<comment type="caution">
    <text evidence="5">The sequence shown here is derived from an EMBL/GenBank/DDBJ whole genome shotgun (WGS) entry which is preliminary data.</text>
</comment>
<sequence>MASNNPRHNAQSGQRHNPQHRAAGGQGIRTGQGIHYQPADEDAFGGYAGDVDAGRSAGVPGNPRARAGAGGTRTSAQTVRMNAGAAGGQQPGRTIAMPPAKGRGSRGVQAQQAQAGAVVPPGTAAKRRGGGHRKLKVALGVILALALVGGGALAFWVGALDRALGFNTEAERKALLDKLAPTRGDDAYYVAILGSDARKGETTSRSDVTMLARVDQKNKVVDLISIPRDTMVTIEGHGTQKINAAFAFGGAPGAVECISEFAGVPISHYVEVHFDELKDVVDLLGGITVTVPESFKAGNGGMSFSAGEQRLNGEQALAFARERYNVSGGDFGRAQAQRLIIMAIIQQVLDAPPTQLPGLIGELAGCVTTDYSVGDLVGLATKFQGNGLVMYQAACPSYSLSQGGVSYVGTMFDEWRDMMKRVDAGLDPTDTSAVIPEPQASSTTLGAATNSAAPKDYKALAAKAGLTTNDVASAG</sequence>
<dbReference type="InterPro" id="IPR004474">
    <property type="entry name" value="LytR_CpsA_psr"/>
</dbReference>
<dbReference type="PANTHER" id="PTHR33392">
    <property type="entry name" value="POLYISOPRENYL-TEICHOIC ACID--PEPTIDOGLYCAN TEICHOIC ACID TRANSFERASE TAGU"/>
    <property type="match status" value="1"/>
</dbReference>
<dbReference type="InterPro" id="IPR050922">
    <property type="entry name" value="LytR/CpsA/Psr_CW_biosynth"/>
</dbReference>
<dbReference type="Proteomes" id="UP001430755">
    <property type="component" value="Unassembled WGS sequence"/>
</dbReference>
<name>A0ABS9WIM5_9ACTN</name>
<feature type="region of interest" description="Disordered" evidence="2">
    <location>
        <begin position="1"/>
        <end position="129"/>
    </location>
</feature>
<evidence type="ECO:0000259" key="4">
    <source>
        <dbReference type="Pfam" id="PF03816"/>
    </source>
</evidence>
<accession>A0ABS9WIM5</accession>
<feature type="domain" description="Cell envelope-related transcriptional attenuator" evidence="4">
    <location>
        <begin position="205"/>
        <end position="348"/>
    </location>
</feature>
<organism evidence="5 6">
    <name type="scientific">Adlercreutzia faecimuris</name>
    <dbReference type="NCBI Taxonomy" id="2897341"/>
    <lineage>
        <taxon>Bacteria</taxon>
        <taxon>Bacillati</taxon>
        <taxon>Actinomycetota</taxon>
        <taxon>Coriobacteriia</taxon>
        <taxon>Eggerthellales</taxon>
        <taxon>Eggerthellaceae</taxon>
        <taxon>Adlercreutzia</taxon>
    </lineage>
</organism>
<feature type="compositionally biased region" description="Polar residues" evidence="2">
    <location>
        <begin position="1"/>
        <end position="16"/>
    </location>
</feature>
<feature type="transmembrane region" description="Helical" evidence="3">
    <location>
        <begin position="137"/>
        <end position="159"/>
    </location>
</feature>
<keyword evidence="6" id="KW-1185">Reference proteome</keyword>
<dbReference type="Pfam" id="PF03816">
    <property type="entry name" value="LytR_cpsA_psr"/>
    <property type="match status" value="1"/>
</dbReference>
<evidence type="ECO:0000256" key="2">
    <source>
        <dbReference type="SAM" id="MobiDB-lite"/>
    </source>
</evidence>
<keyword evidence="3" id="KW-0812">Transmembrane</keyword>
<evidence type="ECO:0000313" key="5">
    <source>
        <dbReference type="EMBL" id="MCI2242734.1"/>
    </source>
</evidence>
<gene>
    <name evidence="5" type="ORF">LPT13_10290</name>
</gene>
<evidence type="ECO:0000256" key="3">
    <source>
        <dbReference type="SAM" id="Phobius"/>
    </source>
</evidence>
<feature type="compositionally biased region" description="Low complexity" evidence="2">
    <location>
        <begin position="107"/>
        <end position="122"/>
    </location>
</feature>
<keyword evidence="3" id="KW-0472">Membrane</keyword>
<reference evidence="5" key="1">
    <citation type="submission" date="2021-11" db="EMBL/GenBank/DDBJ databases">
        <title>A Novel Adlercreutzia Species, isolated from a Allomyrina dichotoma larva feces.</title>
        <authorList>
            <person name="Suh M.K."/>
        </authorList>
    </citation>
    <scope>NUCLEOTIDE SEQUENCE</scope>
    <source>
        <strain evidence="5">JBNU-10</strain>
    </source>
</reference>
<dbReference type="PANTHER" id="PTHR33392:SF6">
    <property type="entry name" value="POLYISOPRENYL-TEICHOIC ACID--PEPTIDOGLYCAN TEICHOIC ACID TRANSFERASE TAGU"/>
    <property type="match status" value="1"/>
</dbReference>